<evidence type="ECO:0000256" key="2">
    <source>
        <dbReference type="ARBA" id="ARBA00022741"/>
    </source>
</evidence>
<keyword evidence="5" id="KW-0479">Metal-binding</keyword>
<keyword evidence="2 4" id="KW-0547">Nucleotide-binding</keyword>
<dbReference type="GO" id="GO:0005524">
    <property type="term" value="F:ATP binding"/>
    <property type="evidence" value="ECO:0007669"/>
    <property type="project" value="UniProtKB-KW"/>
</dbReference>
<dbReference type="OrthoDB" id="9801938at2"/>
<evidence type="ECO:0000256" key="3">
    <source>
        <dbReference type="ARBA" id="ARBA00022840"/>
    </source>
</evidence>
<dbReference type="AlphaFoldDB" id="R4KAS1"/>
<dbReference type="InterPro" id="IPR037171">
    <property type="entry name" value="NagB/RpiA_transferase-like"/>
</dbReference>
<dbReference type="GO" id="GO:0030272">
    <property type="term" value="F:5-formyltetrahydrofolate cyclo-ligase activity"/>
    <property type="evidence" value="ECO:0007669"/>
    <property type="project" value="UniProtKB-EC"/>
</dbReference>
<sequence>MWVETNNTKSKFRDYIAKKREVLSLVEKKAMDNAIYETIINSGEFINAKVIFIYISFDKEVDTRNIIKYAIASGKEVCVPRVISRLKGMRALKINSLDELEISNYGILEPKENSEEVFVENMDLAVIPGLAFDLQGGRIGYGGGFYDRFFSNADINIKKIALAYEFQILEGIPLEDHDIAIDAIITENGCKNIR</sequence>
<dbReference type="HOGENOM" id="CLU_066245_2_2_9"/>
<comment type="cofactor">
    <cofactor evidence="5">
        <name>Mg(2+)</name>
        <dbReference type="ChEBI" id="CHEBI:18420"/>
    </cofactor>
</comment>
<gene>
    <name evidence="6" type="ORF">Clopa_1833</name>
</gene>
<name>R4KAS1_CLOPA</name>
<accession>R4KAS1</accession>
<keyword evidence="7" id="KW-1185">Reference proteome</keyword>
<dbReference type="EMBL" id="CP003261">
    <property type="protein sequence ID" value="AGK96735.1"/>
    <property type="molecule type" value="Genomic_DNA"/>
</dbReference>
<protein>
    <recommendedName>
        <fullName evidence="5">5-formyltetrahydrofolate cyclo-ligase</fullName>
        <ecNumber evidence="5">6.3.3.2</ecNumber>
    </recommendedName>
</protein>
<dbReference type="PIRSF" id="PIRSF006806">
    <property type="entry name" value="FTHF_cligase"/>
    <property type="match status" value="1"/>
</dbReference>
<feature type="binding site" evidence="4">
    <location>
        <begin position="9"/>
        <end position="13"/>
    </location>
    <ligand>
        <name>ATP</name>
        <dbReference type="ChEBI" id="CHEBI:30616"/>
    </ligand>
</feature>
<dbReference type="RefSeq" id="WP_015615053.1">
    <property type="nucleotide sequence ID" value="NC_021182.1"/>
</dbReference>
<feature type="binding site" evidence="4">
    <location>
        <begin position="138"/>
        <end position="146"/>
    </location>
    <ligand>
        <name>ATP</name>
        <dbReference type="ChEBI" id="CHEBI:30616"/>
    </ligand>
</feature>
<comment type="catalytic activity">
    <reaction evidence="5">
        <text>(6S)-5-formyl-5,6,7,8-tetrahydrofolate + ATP = (6R)-5,10-methenyltetrahydrofolate + ADP + phosphate</text>
        <dbReference type="Rhea" id="RHEA:10488"/>
        <dbReference type="ChEBI" id="CHEBI:30616"/>
        <dbReference type="ChEBI" id="CHEBI:43474"/>
        <dbReference type="ChEBI" id="CHEBI:57455"/>
        <dbReference type="ChEBI" id="CHEBI:57457"/>
        <dbReference type="ChEBI" id="CHEBI:456216"/>
        <dbReference type="EC" id="6.3.3.2"/>
    </reaction>
</comment>
<dbReference type="GO" id="GO:0046872">
    <property type="term" value="F:metal ion binding"/>
    <property type="evidence" value="ECO:0007669"/>
    <property type="project" value="UniProtKB-KW"/>
</dbReference>
<feature type="binding site" evidence="4">
    <location>
        <position position="60"/>
    </location>
    <ligand>
        <name>substrate</name>
    </ligand>
</feature>
<comment type="similarity">
    <text evidence="1 5">Belongs to the 5-formyltetrahydrofolate cyclo-ligase family.</text>
</comment>
<evidence type="ECO:0000256" key="4">
    <source>
        <dbReference type="PIRSR" id="PIRSR006806-1"/>
    </source>
</evidence>
<feature type="binding site" evidence="4">
    <location>
        <position position="55"/>
    </location>
    <ligand>
        <name>substrate</name>
    </ligand>
</feature>
<keyword evidence="5" id="KW-0460">Magnesium</keyword>
<dbReference type="Proteomes" id="UP000013523">
    <property type="component" value="Chromosome"/>
</dbReference>
<proteinExistence type="inferred from homology"/>
<dbReference type="EC" id="6.3.3.2" evidence="5"/>
<dbReference type="PATRIC" id="fig|86416.3.peg.1808"/>
<dbReference type="PANTHER" id="PTHR23407:SF1">
    <property type="entry name" value="5-FORMYLTETRAHYDROFOLATE CYCLO-LIGASE"/>
    <property type="match status" value="1"/>
</dbReference>
<dbReference type="InterPro" id="IPR002698">
    <property type="entry name" value="FTHF_cligase"/>
</dbReference>
<evidence type="ECO:0000256" key="1">
    <source>
        <dbReference type="ARBA" id="ARBA00010638"/>
    </source>
</evidence>
<dbReference type="eggNOG" id="COG0212">
    <property type="taxonomic scope" value="Bacteria"/>
</dbReference>
<dbReference type="Gene3D" id="3.40.50.10420">
    <property type="entry name" value="NagB/RpiA/CoA transferase-like"/>
    <property type="match status" value="1"/>
</dbReference>
<keyword evidence="3 4" id="KW-0067">ATP-binding</keyword>
<evidence type="ECO:0000313" key="6">
    <source>
        <dbReference type="EMBL" id="AGK96735.1"/>
    </source>
</evidence>
<dbReference type="GO" id="GO:0009396">
    <property type="term" value="P:folic acid-containing compound biosynthetic process"/>
    <property type="evidence" value="ECO:0007669"/>
    <property type="project" value="TreeGrafter"/>
</dbReference>
<organism evidence="6 7">
    <name type="scientific">Clostridium pasteurianum BC1</name>
    <dbReference type="NCBI Taxonomy" id="86416"/>
    <lineage>
        <taxon>Bacteria</taxon>
        <taxon>Bacillati</taxon>
        <taxon>Bacillota</taxon>
        <taxon>Clostridia</taxon>
        <taxon>Eubacteriales</taxon>
        <taxon>Clostridiaceae</taxon>
        <taxon>Clostridium</taxon>
    </lineage>
</organism>
<dbReference type="STRING" id="86416.Clopa_1833"/>
<evidence type="ECO:0000313" key="7">
    <source>
        <dbReference type="Proteomes" id="UP000013523"/>
    </source>
</evidence>
<dbReference type="Pfam" id="PF01812">
    <property type="entry name" value="5-FTHF_cyc-lig"/>
    <property type="match status" value="1"/>
</dbReference>
<dbReference type="PANTHER" id="PTHR23407">
    <property type="entry name" value="ATPASE INHIBITOR/5-FORMYLTETRAHYDROFOLATE CYCLO-LIGASE"/>
    <property type="match status" value="1"/>
</dbReference>
<dbReference type="InterPro" id="IPR024185">
    <property type="entry name" value="FTHF_cligase-like_sf"/>
</dbReference>
<evidence type="ECO:0000256" key="5">
    <source>
        <dbReference type="RuleBase" id="RU361279"/>
    </source>
</evidence>
<dbReference type="GO" id="GO:0035999">
    <property type="term" value="P:tetrahydrofolate interconversion"/>
    <property type="evidence" value="ECO:0007669"/>
    <property type="project" value="TreeGrafter"/>
</dbReference>
<reference evidence="6 7" key="1">
    <citation type="submission" date="2012-01" db="EMBL/GenBank/DDBJ databases">
        <title>Complete sequence of chromosome of Clostridium pasteurianum BC1.</title>
        <authorList>
            <consortium name="US DOE Joint Genome Institute"/>
            <person name="Lucas S."/>
            <person name="Han J."/>
            <person name="Lapidus A."/>
            <person name="Cheng J.-F."/>
            <person name="Goodwin L."/>
            <person name="Pitluck S."/>
            <person name="Peters L."/>
            <person name="Mikhailova N."/>
            <person name="Teshima H."/>
            <person name="Detter J.C."/>
            <person name="Han C."/>
            <person name="Tapia R."/>
            <person name="Land M."/>
            <person name="Hauser L."/>
            <person name="Kyrpides N."/>
            <person name="Ivanova N."/>
            <person name="Pagani I."/>
            <person name="Dunn J."/>
            <person name="Taghavi S."/>
            <person name="Francis A."/>
            <person name="van der Lelie D."/>
            <person name="Woyke T."/>
        </authorList>
    </citation>
    <scope>NUCLEOTIDE SEQUENCE [LARGE SCALE GENOMIC DNA]</scope>
    <source>
        <strain evidence="6 7">BC1</strain>
    </source>
</reference>
<dbReference type="SUPFAM" id="SSF100950">
    <property type="entry name" value="NagB/RpiA/CoA transferase-like"/>
    <property type="match status" value="1"/>
</dbReference>
<dbReference type="NCBIfam" id="TIGR02727">
    <property type="entry name" value="MTHFS_bact"/>
    <property type="match status" value="1"/>
</dbReference>
<dbReference type="KEGG" id="cpas:Clopa_1833"/>